<evidence type="ECO:0000256" key="9">
    <source>
        <dbReference type="ARBA" id="ARBA00023136"/>
    </source>
</evidence>
<dbReference type="Pfam" id="PF02050">
    <property type="entry name" value="FliJ"/>
    <property type="match status" value="1"/>
</dbReference>
<evidence type="ECO:0000256" key="5">
    <source>
        <dbReference type="ARBA" id="ARBA00022475"/>
    </source>
</evidence>
<keyword evidence="12" id="KW-0969">Cilium</keyword>
<dbReference type="GO" id="GO:0071973">
    <property type="term" value="P:bacterial-type flagellum-dependent cell motility"/>
    <property type="evidence" value="ECO:0007669"/>
    <property type="project" value="InterPro"/>
</dbReference>
<keyword evidence="6" id="KW-0145">Chemotaxis</keyword>
<keyword evidence="11" id="KW-0175">Coiled coil</keyword>
<sequence length="150" mass="17790">MKKFDFKLEPLYKLRKNIEKQKQAEVAEVSALYNKERDGKDDCISKINDGIRIVDSMEDNNEMLTMSIYLGEYISALNSQIAIHEDNMAEISVELRKRQEVLQEASRQRRAVELLKEKKLLEYKKLMNKEEQAKLDEWKKEYVSSDAYEY</sequence>
<evidence type="ECO:0000313" key="13">
    <source>
        <dbReference type="Proteomes" id="UP000043763"/>
    </source>
</evidence>
<gene>
    <name evidence="12" type="ORF">BRSU_1399</name>
</gene>
<keyword evidence="12" id="KW-0282">Flagellum</keyword>
<comment type="subcellular location">
    <subcellularLocation>
        <location evidence="1">Cell membrane</location>
        <topology evidence="1">Peripheral membrane protein</topology>
        <orientation evidence="1">Cytoplasmic side</orientation>
    </subcellularLocation>
</comment>
<proteinExistence type="inferred from homology"/>
<evidence type="ECO:0000256" key="4">
    <source>
        <dbReference type="ARBA" id="ARBA00022448"/>
    </source>
</evidence>
<dbReference type="InterPro" id="IPR012823">
    <property type="entry name" value="Flagell_FliJ"/>
</dbReference>
<dbReference type="GO" id="GO:0006935">
    <property type="term" value="P:chemotaxis"/>
    <property type="evidence" value="ECO:0007669"/>
    <property type="project" value="UniProtKB-KW"/>
</dbReference>
<keyword evidence="12" id="KW-0966">Cell projection</keyword>
<dbReference type="EMBL" id="CVLB01000001">
    <property type="protein sequence ID" value="CRF33363.1"/>
    <property type="molecule type" value="Genomic_DNA"/>
</dbReference>
<accession>A0A0G4K6T1</accession>
<dbReference type="InterPro" id="IPR053716">
    <property type="entry name" value="Flag_assembly_chemotaxis_eff"/>
</dbReference>
<evidence type="ECO:0000256" key="2">
    <source>
        <dbReference type="ARBA" id="ARBA00010004"/>
    </source>
</evidence>
<evidence type="ECO:0000256" key="3">
    <source>
        <dbReference type="ARBA" id="ARBA00020392"/>
    </source>
</evidence>
<keyword evidence="13" id="KW-1185">Reference proteome</keyword>
<keyword evidence="7" id="KW-1005">Bacterial flagellum biogenesis</keyword>
<keyword evidence="8" id="KW-0653">Protein transport</keyword>
<evidence type="ECO:0000256" key="6">
    <source>
        <dbReference type="ARBA" id="ARBA00022500"/>
    </source>
</evidence>
<evidence type="ECO:0000256" key="11">
    <source>
        <dbReference type="SAM" id="Coils"/>
    </source>
</evidence>
<evidence type="ECO:0000256" key="7">
    <source>
        <dbReference type="ARBA" id="ARBA00022795"/>
    </source>
</evidence>
<protein>
    <recommendedName>
        <fullName evidence="3">Flagellar FliJ protein</fullName>
    </recommendedName>
</protein>
<evidence type="ECO:0000313" key="12">
    <source>
        <dbReference type="EMBL" id="CRF33363.1"/>
    </source>
</evidence>
<name>A0A0G4K6T1_9SPIR</name>
<dbReference type="GO" id="GO:0005886">
    <property type="term" value="C:plasma membrane"/>
    <property type="evidence" value="ECO:0007669"/>
    <property type="project" value="UniProtKB-SubCell"/>
</dbReference>
<keyword evidence="4" id="KW-0813">Transport</keyword>
<dbReference type="RefSeq" id="WP_014487560.1">
    <property type="nucleotide sequence ID" value="NZ_CVLB01000001.1"/>
</dbReference>
<keyword evidence="9" id="KW-0472">Membrane</keyword>
<dbReference type="AlphaFoldDB" id="A0A0G4K6T1"/>
<evidence type="ECO:0000256" key="10">
    <source>
        <dbReference type="ARBA" id="ARBA00023225"/>
    </source>
</evidence>
<organism evidence="12 13">
    <name type="scientific">Brachyspira suanatina</name>
    <dbReference type="NCBI Taxonomy" id="381802"/>
    <lineage>
        <taxon>Bacteria</taxon>
        <taxon>Pseudomonadati</taxon>
        <taxon>Spirochaetota</taxon>
        <taxon>Spirochaetia</taxon>
        <taxon>Brachyspirales</taxon>
        <taxon>Brachyspiraceae</taxon>
        <taxon>Brachyspira</taxon>
    </lineage>
</organism>
<keyword evidence="10" id="KW-1006">Bacterial flagellum protein export</keyword>
<feature type="coiled-coil region" evidence="11">
    <location>
        <begin position="74"/>
        <end position="118"/>
    </location>
</feature>
<reference evidence="13" key="1">
    <citation type="submission" date="2015-04" db="EMBL/GenBank/DDBJ databases">
        <authorList>
            <person name="Mushtaq Mamoona"/>
        </authorList>
    </citation>
    <scope>NUCLEOTIDE SEQUENCE [LARGE SCALE GENOMIC DNA]</scope>
    <source>
        <strain evidence="13">AN4859/03</strain>
    </source>
</reference>
<dbReference type="GO" id="GO:0009288">
    <property type="term" value="C:bacterial-type flagellum"/>
    <property type="evidence" value="ECO:0007669"/>
    <property type="project" value="InterPro"/>
</dbReference>
<dbReference type="GO" id="GO:0015031">
    <property type="term" value="P:protein transport"/>
    <property type="evidence" value="ECO:0007669"/>
    <property type="project" value="UniProtKB-KW"/>
</dbReference>
<dbReference type="GO" id="GO:0044781">
    <property type="term" value="P:bacterial-type flagellum organization"/>
    <property type="evidence" value="ECO:0007669"/>
    <property type="project" value="UniProtKB-KW"/>
</dbReference>
<evidence type="ECO:0000256" key="8">
    <source>
        <dbReference type="ARBA" id="ARBA00022927"/>
    </source>
</evidence>
<evidence type="ECO:0000256" key="1">
    <source>
        <dbReference type="ARBA" id="ARBA00004413"/>
    </source>
</evidence>
<dbReference type="Proteomes" id="UP000043763">
    <property type="component" value="Unassembled WGS sequence"/>
</dbReference>
<keyword evidence="5" id="KW-1003">Cell membrane</keyword>
<dbReference type="OrthoDB" id="307861at2"/>
<dbReference type="Gene3D" id="1.10.287.1700">
    <property type="match status" value="1"/>
</dbReference>
<comment type="similarity">
    <text evidence="2">Belongs to the FliJ family.</text>
</comment>
<dbReference type="GeneID" id="44969654"/>